<dbReference type="PROSITE" id="PS50191">
    <property type="entry name" value="CRAL_TRIO"/>
    <property type="match status" value="1"/>
</dbReference>
<gene>
    <name evidence="2" type="ORF">EB796_018808</name>
</gene>
<dbReference type="SMART" id="SM00516">
    <property type="entry name" value="SEC14"/>
    <property type="match status" value="1"/>
</dbReference>
<protein>
    <submittedName>
        <fullName evidence="2">SEC14L2</fullName>
    </submittedName>
</protein>
<dbReference type="SUPFAM" id="SSF52087">
    <property type="entry name" value="CRAL/TRIO domain"/>
    <property type="match status" value="1"/>
</dbReference>
<dbReference type="Pfam" id="PF00650">
    <property type="entry name" value="CRAL_TRIO"/>
    <property type="match status" value="1"/>
</dbReference>
<keyword evidence="3" id="KW-1185">Reference proteome</keyword>
<dbReference type="Proteomes" id="UP000593567">
    <property type="component" value="Unassembled WGS sequence"/>
</dbReference>
<dbReference type="Gene3D" id="3.40.525.10">
    <property type="entry name" value="CRAL-TRIO lipid binding domain"/>
    <property type="match status" value="1"/>
</dbReference>
<dbReference type="AlphaFoldDB" id="A0A7J7J9H1"/>
<dbReference type="InterPro" id="IPR036598">
    <property type="entry name" value="GOLD_dom_sf"/>
</dbReference>
<evidence type="ECO:0000313" key="2">
    <source>
        <dbReference type="EMBL" id="KAF6022882.1"/>
    </source>
</evidence>
<proteinExistence type="predicted"/>
<organism evidence="2 3">
    <name type="scientific">Bugula neritina</name>
    <name type="common">Brown bryozoan</name>
    <name type="synonym">Sertularia neritina</name>
    <dbReference type="NCBI Taxonomy" id="10212"/>
    <lineage>
        <taxon>Eukaryota</taxon>
        <taxon>Metazoa</taxon>
        <taxon>Spiralia</taxon>
        <taxon>Lophotrochozoa</taxon>
        <taxon>Bryozoa</taxon>
        <taxon>Gymnolaemata</taxon>
        <taxon>Cheilostomatida</taxon>
        <taxon>Flustrina</taxon>
        <taxon>Buguloidea</taxon>
        <taxon>Bugulidae</taxon>
        <taxon>Bugula</taxon>
    </lineage>
</organism>
<dbReference type="PANTHER" id="PTHR23324:SF83">
    <property type="entry name" value="SEC14-LIKE PROTEIN 2"/>
    <property type="match status" value="1"/>
</dbReference>
<evidence type="ECO:0000259" key="1">
    <source>
        <dbReference type="PROSITE" id="PS50191"/>
    </source>
</evidence>
<comment type="caution">
    <text evidence="2">The sequence shown here is derived from an EMBL/GenBank/DDBJ whole genome shotgun (WGS) entry which is preliminary data.</text>
</comment>
<sequence>MRIDHILEEYEVPEVLGKYLIGGMCGRDKEGLPIRIEPFGNLDMKGIMKSVKKTDLEKIAIRNCEQLLRECQYQSKVQDKRIDGYTLIFDMANFSRKMLWRPGLSVYIANAEILQNNYPEMQKRMFIINAPKVFPILWKLAQPIISENTKRKMKVLGKNYKEELLKYIDEDQLPVFLGGTMTGPNGDPLCSHKICHGGEVPESYYLDDSVASKTADRATISPGNDLKIECEIESPGSILSWNFKTEHKDIGFGITVKPEGSTKEKELIPVSRVDSQVLEQDGNIICEQAGKFSNSEESQHCKSNAPVNHRPCLVM</sequence>
<dbReference type="EMBL" id="VXIV02002794">
    <property type="protein sequence ID" value="KAF6022882.1"/>
    <property type="molecule type" value="Genomic_DNA"/>
</dbReference>
<dbReference type="OrthoDB" id="1434354at2759"/>
<feature type="domain" description="CRAL-TRIO" evidence="1">
    <location>
        <begin position="12"/>
        <end position="185"/>
    </location>
</feature>
<dbReference type="SUPFAM" id="SSF101576">
    <property type="entry name" value="Supernatant protein factor (SPF), C-terminal domain"/>
    <property type="match status" value="1"/>
</dbReference>
<dbReference type="CDD" id="cd00170">
    <property type="entry name" value="SEC14"/>
    <property type="match status" value="1"/>
</dbReference>
<reference evidence="2" key="1">
    <citation type="submission" date="2020-06" db="EMBL/GenBank/DDBJ databases">
        <title>Draft genome of Bugula neritina, a colonial animal packing powerful symbionts and potential medicines.</title>
        <authorList>
            <person name="Rayko M."/>
        </authorList>
    </citation>
    <scope>NUCLEOTIDE SEQUENCE [LARGE SCALE GENOMIC DNA]</scope>
    <source>
        <strain evidence="2">Kwan_BN1</strain>
    </source>
</reference>
<accession>A0A7J7J9H1</accession>
<dbReference type="InterPro" id="IPR051064">
    <property type="entry name" value="SEC14/CRAL-TRIO_domain"/>
</dbReference>
<dbReference type="InterPro" id="IPR036865">
    <property type="entry name" value="CRAL-TRIO_dom_sf"/>
</dbReference>
<dbReference type="GO" id="GO:0005737">
    <property type="term" value="C:cytoplasm"/>
    <property type="evidence" value="ECO:0007669"/>
    <property type="project" value="TreeGrafter"/>
</dbReference>
<dbReference type="Gene3D" id="2.60.120.680">
    <property type="entry name" value="GOLD domain"/>
    <property type="match status" value="1"/>
</dbReference>
<name>A0A7J7J9H1_BUGNE</name>
<evidence type="ECO:0000313" key="3">
    <source>
        <dbReference type="Proteomes" id="UP000593567"/>
    </source>
</evidence>
<dbReference type="PANTHER" id="PTHR23324">
    <property type="entry name" value="SEC14 RELATED PROTEIN"/>
    <property type="match status" value="1"/>
</dbReference>
<dbReference type="InterPro" id="IPR001251">
    <property type="entry name" value="CRAL-TRIO_dom"/>
</dbReference>